<gene>
    <name evidence="11" type="primary">cfap45</name>
</gene>
<evidence type="ECO:0000256" key="9">
    <source>
        <dbReference type="SAM" id="MobiDB-lite"/>
    </source>
</evidence>
<feature type="region of interest" description="Disordered" evidence="9">
    <location>
        <begin position="432"/>
        <end position="459"/>
    </location>
</feature>
<keyword evidence="12" id="KW-1185">Reference proteome</keyword>
<evidence type="ECO:0000256" key="4">
    <source>
        <dbReference type="ARBA" id="ARBA00023069"/>
    </source>
</evidence>
<organism evidence="11 12">
    <name type="scientific">Cyprinus carpio</name>
    <name type="common">Common carp</name>
    <dbReference type="NCBI Taxonomy" id="7962"/>
    <lineage>
        <taxon>Eukaryota</taxon>
        <taxon>Metazoa</taxon>
        <taxon>Chordata</taxon>
        <taxon>Craniata</taxon>
        <taxon>Vertebrata</taxon>
        <taxon>Euteleostomi</taxon>
        <taxon>Actinopterygii</taxon>
        <taxon>Neopterygii</taxon>
        <taxon>Teleostei</taxon>
        <taxon>Ostariophysi</taxon>
        <taxon>Cypriniformes</taxon>
        <taxon>Cyprinidae</taxon>
        <taxon>Cyprininae</taxon>
        <taxon>Cyprinus</taxon>
    </lineage>
</organism>
<feature type="domain" description="RabBD" evidence="10">
    <location>
        <begin position="214"/>
        <end position="280"/>
    </location>
</feature>
<evidence type="ECO:0000256" key="6">
    <source>
        <dbReference type="ARBA" id="ARBA00034116"/>
    </source>
</evidence>
<evidence type="ECO:0000256" key="2">
    <source>
        <dbReference type="ARBA" id="ARBA00022846"/>
    </source>
</evidence>
<evidence type="ECO:0000256" key="8">
    <source>
        <dbReference type="SAM" id="Coils"/>
    </source>
</evidence>
<evidence type="ECO:0000256" key="7">
    <source>
        <dbReference type="ARBA" id="ARBA00034142"/>
    </source>
</evidence>
<dbReference type="PROSITE" id="PS50916">
    <property type="entry name" value="RABBD"/>
    <property type="match status" value="1"/>
</dbReference>
<reference evidence="11" key="2">
    <citation type="submission" date="2025-09" db="UniProtKB">
        <authorList>
            <consortium name="Ensembl"/>
        </authorList>
    </citation>
    <scope>IDENTIFICATION</scope>
</reference>
<evidence type="ECO:0000256" key="1">
    <source>
        <dbReference type="ARBA" id="ARBA00004230"/>
    </source>
</evidence>
<dbReference type="GO" id="GO:0031267">
    <property type="term" value="F:small GTPase binding"/>
    <property type="evidence" value="ECO:0007669"/>
    <property type="project" value="InterPro"/>
</dbReference>
<evidence type="ECO:0000313" key="11">
    <source>
        <dbReference type="Ensembl" id="ENSCCRP00010054425.1"/>
    </source>
</evidence>
<evidence type="ECO:0000313" key="12">
    <source>
        <dbReference type="Proteomes" id="UP000694427"/>
    </source>
</evidence>
<evidence type="ECO:0000256" key="3">
    <source>
        <dbReference type="ARBA" id="ARBA00023054"/>
    </source>
</evidence>
<keyword evidence="5" id="KW-0966">Cell projection</keyword>
<dbReference type="Pfam" id="PF13868">
    <property type="entry name" value="TPH"/>
    <property type="match status" value="1"/>
</dbReference>
<reference evidence="11" key="1">
    <citation type="submission" date="2025-08" db="UniProtKB">
        <authorList>
            <consortium name="Ensembl"/>
        </authorList>
    </citation>
    <scope>IDENTIFICATION</scope>
</reference>
<dbReference type="InterPro" id="IPR043597">
    <property type="entry name" value="TPH_dom"/>
</dbReference>
<protein>
    <recommendedName>
        <fullName evidence="7">Cilia- and flagella-associated protein 45</fullName>
    </recommendedName>
</protein>
<feature type="region of interest" description="Disordered" evidence="9">
    <location>
        <begin position="100"/>
        <end position="133"/>
    </location>
</feature>
<dbReference type="InterPro" id="IPR033253">
    <property type="entry name" value="CFAP45"/>
</dbReference>
<evidence type="ECO:0000256" key="5">
    <source>
        <dbReference type="ARBA" id="ARBA00023273"/>
    </source>
</evidence>
<dbReference type="AlphaFoldDB" id="A0A8C1KZJ1"/>
<feature type="region of interest" description="Disordered" evidence="9">
    <location>
        <begin position="194"/>
        <end position="220"/>
    </location>
</feature>
<evidence type="ECO:0000259" key="10">
    <source>
        <dbReference type="PROSITE" id="PS50916"/>
    </source>
</evidence>
<accession>A0A8C1KZJ1</accession>
<feature type="coiled-coil region" evidence="8">
    <location>
        <begin position="342"/>
        <end position="420"/>
    </location>
</feature>
<keyword evidence="4" id="KW-0969">Cilium</keyword>
<sequence length="603" mass="70991">MQSWGARGLELRTSALRQYPPILMSLSHSIINVSCLEAGPSEYVNCSGILYRRGSGLNQPQSATSSCGKQSGSSAFTRRYRTRALTSHVDETLFGTLKQHSAGDAKDDPECGSVRSRTLSRSAPAPKEPKSETVRIITKDLIRDLRIPNEDPSGQSVILSSAEFRRIMMESHFPSLEEKAAVLEAQRLAREEAMDAAEQRKAQMRQADLSRQKNQNLSELEAEARDRAQYLLERANTLRMEQEDEVKKLNELIQEVQCHVVRDVQIQEKKLNSAEWLEEEKRLDAMMEVERRRALETQEQIEQLRKQQRINGKLCILDQIQMCLEEKMLQDELKEQEGQQLLENMERMQMEELKAIERKKEEQRILLQEIQKINEENLLAKEQKKEEERLADLRAVEYTRKKLEREAEYEAEQIRIKKDKEKEVARLRALQERDRDHKAEQDEIRARRNQEAAGREWRRKEKEQTLKKLEVEEKLKAARLEQVTHKEHLLSIEAGRERAEFERVLRAQQELIEKEREREGQRHQQIQRHAEAVRQQVREREMQAITQRREMFREGDRLEEEARNRRARLDEIKEKKLRELKAAGLSDKYYKEVERKVRALPVV</sequence>
<dbReference type="PANTHER" id="PTHR15504:SF0">
    <property type="entry name" value="CILIA- AND FLAGELLA-ASSOCIATED PROTEIN 45"/>
    <property type="match status" value="1"/>
</dbReference>
<dbReference type="Proteomes" id="UP000694427">
    <property type="component" value="Unplaced"/>
</dbReference>
<proteinExistence type="inferred from homology"/>
<dbReference type="InterPro" id="IPR010911">
    <property type="entry name" value="Rab_BD"/>
</dbReference>
<comment type="subcellular location">
    <subcellularLocation>
        <location evidence="1">Cell projection</location>
        <location evidence="1">Cilium</location>
        <location evidence="1">Flagellum</location>
    </subcellularLocation>
</comment>
<dbReference type="Ensembl" id="ENSCCRT00010059632.1">
    <property type="protein sequence ID" value="ENSCCRP00010054425.1"/>
    <property type="gene ID" value="ENSCCRG00010023070.1"/>
</dbReference>
<dbReference type="GO" id="GO:0031514">
    <property type="term" value="C:motile cilium"/>
    <property type="evidence" value="ECO:0007669"/>
    <property type="project" value="UniProtKB-SubCell"/>
</dbReference>
<name>A0A8C1KZJ1_CYPCA</name>
<dbReference type="GO" id="GO:0006886">
    <property type="term" value="P:intracellular protein transport"/>
    <property type="evidence" value="ECO:0007669"/>
    <property type="project" value="InterPro"/>
</dbReference>
<keyword evidence="3 8" id="KW-0175">Coiled coil</keyword>
<keyword evidence="2" id="KW-0282">Flagellum</keyword>
<dbReference type="PANTHER" id="PTHR15504">
    <property type="entry name" value="NASOPHARYNGEAL EPITHELIUM SPECIFIC PROTEIN 1"/>
    <property type="match status" value="1"/>
</dbReference>
<feature type="coiled-coil region" evidence="8">
    <location>
        <begin position="232"/>
        <end position="259"/>
    </location>
</feature>
<comment type="similarity">
    <text evidence="6">Belongs to the CFAP45 family.</text>
</comment>